<evidence type="ECO:0000313" key="2">
    <source>
        <dbReference type="EMBL" id="CAG9862970.1"/>
    </source>
</evidence>
<dbReference type="EMBL" id="OU900099">
    <property type="protein sequence ID" value="CAG9862970.1"/>
    <property type="molecule type" value="Genomic_DNA"/>
</dbReference>
<protein>
    <submittedName>
        <fullName evidence="2">Uncharacterized protein</fullName>
    </submittedName>
</protein>
<dbReference type="AlphaFoldDB" id="A0A9N9XST6"/>
<feature type="coiled-coil region" evidence="1">
    <location>
        <begin position="216"/>
        <end position="355"/>
    </location>
</feature>
<feature type="coiled-coil region" evidence="1">
    <location>
        <begin position="28"/>
        <end position="55"/>
    </location>
</feature>
<dbReference type="Proteomes" id="UP001153712">
    <property type="component" value="Chromosome 6"/>
</dbReference>
<sequence length="493" mass="58408">MESRNKVHEINQNENQSNEAVGMVQGILELVETRQQELNVLKQQLEENKIVFEEKQTRNHAMKIYVKEKLAKEELLKNMTTTSKSLNTKILCKARDVYTDTVKYSNLLVIDEKNLKKLKQDFNNKAGLIEIRQNNHDKKYNELKKELEDLTRNNSEAATENESMAQEKNSIYEAIADIDQKLSIRERNVVFEEEHKTNMELNCQLKKEIDTIGNDYEEAAKKLVILKEDNDKNQQKHLYELEEYDKKINEVNATLNDLTTQYQTNQKINEEETCKLDCQIKELENRIEIQLNRAKELTRKDEEIDLIVKFNQNSLKYQEYLLTQTKEYEKEINEIERVKDELKTLESNAELCDKILQATSDDEASLNCMEERWREINLKKELLTEDYQKALIKKQEQINEESKLMERECNDISSDITLSDLENNGIKRKIDELEKEKNKLKDVLETLEKQLKLKEEMEKKNSHWESDSTACDEIDTGFYARVQKKLKTNHWYK</sequence>
<gene>
    <name evidence="2" type="ORF">PHYEVI_LOCUS9271</name>
</gene>
<keyword evidence="3" id="KW-1185">Reference proteome</keyword>
<keyword evidence="1" id="KW-0175">Coiled coil</keyword>
<feature type="coiled-coil region" evidence="1">
    <location>
        <begin position="380"/>
        <end position="467"/>
    </location>
</feature>
<evidence type="ECO:0000313" key="3">
    <source>
        <dbReference type="Proteomes" id="UP001153712"/>
    </source>
</evidence>
<proteinExistence type="predicted"/>
<evidence type="ECO:0000256" key="1">
    <source>
        <dbReference type="SAM" id="Coils"/>
    </source>
</evidence>
<organism evidence="2 3">
    <name type="scientific">Phyllotreta striolata</name>
    <name type="common">Striped flea beetle</name>
    <name type="synonym">Crioceris striolata</name>
    <dbReference type="NCBI Taxonomy" id="444603"/>
    <lineage>
        <taxon>Eukaryota</taxon>
        <taxon>Metazoa</taxon>
        <taxon>Ecdysozoa</taxon>
        <taxon>Arthropoda</taxon>
        <taxon>Hexapoda</taxon>
        <taxon>Insecta</taxon>
        <taxon>Pterygota</taxon>
        <taxon>Neoptera</taxon>
        <taxon>Endopterygota</taxon>
        <taxon>Coleoptera</taxon>
        <taxon>Polyphaga</taxon>
        <taxon>Cucujiformia</taxon>
        <taxon>Chrysomeloidea</taxon>
        <taxon>Chrysomelidae</taxon>
        <taxon>Galerucinae</taxon>
        <taxon>Alticini</taxon>
        <taxon>Phyllotreta</taxon>
    </lineage>
</organism>
<name>A0A9N9XST6_PHYSR</name>
<accession>A0A9N9XST6</accession>
<feature type="coiled-coil region" evidence="1">
    <location>
        <begin position="133"/>
        <end position="167"/>
    </location>
</feature>
<reference evidence="2" key="1">
    <citation type="submission" date="2022-01" db="EMBL/GenBank/DDBJ databases">
        <authorList>
            <person name="King R."/>
        </authorList>
    </citation>
    <scope>NUCLEOTIDE SEQUENCE</scope>
</reference>